<dbReference type="AlphaFoldDB" id="A0AAD7RZD8"/>
<dbReference type="PANTHER" id="PTHR21567:SF87">
    <property type="entry name" value="CRESCERIN-LIKE PROTEIN CHE-12"/>
    <property type="match status" value="1"/>
</dbReference>
<reference evidence="1" key="1">
    <citation type="journal article" date="2023" name="Science">
        <title>Genome structures resolve the early diversification of teleost fishes.</title>
        <authorList>
            <person name="Parey E."/>
            <person name="Louis A."/>
            <person name="Montfort J."/>
            <person name="Bouchez O."/>
            <person name="Roques C."/>
            <person name="Iampietro C."/>
            <person name="Lluch J."/>
            <person name="Castinel A."/>
            <person name="Donnadieu C."/>
            <person name="Desvignes T."/>
            <person name="Floi Bucao C."/>
            <person name="Jouanno E."/>
            <person name="Wen M."/>
            <person name="Mejri S."/>
            <person name="Dirks R."/>
            <person name="Jansen H."/>
            <person name="Henkel C."/>
            <person name="Chen W.J."/>
            <person name="Zahm M."/>
            <person name="Cabau C."/>
            <person name="Klopp C."/>
            <person name="Thompson A.W."/>
            <person name="Robinson-Rechavi M."/>
            <person name="Braasch I."/>
            <person name="Lecointre G."/>
            <person name="Bobe J."/>
            <person name="Postlethwait J.H."/>
            <person name="Berthelot C."/>
            <person name="Roest Crollius H."/>
            <person name="Guiguen Y."/>
        </authorList>
    </citation>
    <scope>NUCLEOTIDE SEQUENCE</scope>
    <source>
        <strain evidence="1">NC1722</strain>
    </source>
</reference>
<dbReference type="GO" id="GO:0000226">
    <property type="term" value="P:microtubule cytoskeleton organization"/>
    <property type="evidence" value="ECO:0007669"/>
    <property type="project" value="TreeGrafter"/>
</dbReference>
<dbReference type="GO" id="GO:0008017">
    <property type="term" value="F:microtubule binding"/>
    <property type="evidence" value="ECO:0007669"/>
    <property type="project" value="TreeGrafter"/>
</dbReference>
<dbReference type="GO" id="GO:0005929">
    <property type="term" value="C:cilium"/>
    <property type="evidence" value="ECO:0007669"/>
    <property type="project" value="TreeGrafter"/>
</dbReference>
<dbReference type="InterPro" id="IPR011989">
    <property type="entry name" value="ARM-like"/>
</dbReference>
<sequence length="405" mass="45762">MTLQLGLAEEIAGSRYLSVMIDGDTDASNKDGECQSEQVLQEWQQLKTLIRTTFADKSYLGLWQTLLTKEPYRSDFEVDTMPVDSTNKFKWRISCPGMVLARHLNSAVRKCADQHLANLVERVGATSLLSDTRDITECILPAVARLAQESSQEARMVKKYIPAKDIADLRGITQKAQVFDCIVERLQESNRKVNQHTLDALNTMIPQLKDNLAKVINILVPAIVDHLNYKINVIHSTTESALNVLIYHLDNALLLDVFLLKAQLLNGKVKEYLIFKLAGTDEDVEKLIHARIEHRAAFSGRRNAAAHGWEIVLKDIGLEGVVTPLRVAKKWENLKKHYKVFDCIVERLQESNRKVNQHALDALNTIIPQLKDSSARVINILVPAIVDHLNCKINVIHNDDIFQIL</sequence>
<dbReference type="EMBL" id="JAINUG010000141">
    <property type="protein sequence ID" value="KAJ8393022.1"/>
    <property type="molecule type" value="Genomic_DNA"/>
</dbReference>
<dbReference type="SUPFAM" id="SSF48371">
    <property type="entry name" value="ARM repeat"/>
    <property type="match status" value="1"/>
</dbReference>
<accession>A0AAD7RZD8</accession>
<dbReference type="GO" id="GO:0005881">
    <property type="term" value="C:cytoplasmic microtubule"/>
    <property type="evidence" value="ECO:0007669"/>
    <property type="project" value="TreeGrafter"/>
</dbReference>
<protein>
    <submittedName>
        <fullName evidence="1">Uncharacterized protein</fullName>
    </submittedName>
</protein>
<dbReference type="Proteomes" id="UP001221898">
    <property type="component" value="Unassembled WGS sequence"/>
</dbReference>
<dbReference type="Gene3D" id="1.25.10.10">
    <property type="entry name" value="Leucine-rich Repeat Variant"/>
    <property type="match status" value="2"/>
</dbReference>
<dbReference type="PANTHER" id="PTHR21567">
    <property type="entry name" value="CLASP"/>
    <property type="match status" value="1"/>
</dbReference>
<name>A0AAD7RZD8_9TELE</name>
<proteinExistence type="predicted"/>
<keyword evidence="2" id="KW-1185">Reference proteome</keyword>
<organism evidence="1 2">
    <name type="scientific">Aldrovandia affinis</name>
    <dbReference type="NCBI Taxonomy" id="143900"/>
    <lineage>
        <taxon>Eukaryota</taxon>
        <taxon>Metazoa</taxon>
        <taxon>Chordata</taxon>
        <taxon>Craniata</taxon>
        <taxon>Vertebrata</taxon>
        <taxon>Euteleostomi</taxon>
        <taxon>Actinopterygii</taxon>
        <taxon>Neopterygii</taxon>
        <taxon>Teleostei</taxon>
        <taxon>Notacanthiformes</taxon>
        <taxon>Halosauridae</taxon>
        <taxon>Aldrovandia</taxon>
    </lineage>
</organism>
<evidence type="ECO:0000313" key="2">
    <source>
        <dbReference type="Proteomes" id="UP001221898"/>
    </source>
</evidence>
<dbReference type="InterPro" id="IPR016024">
    <property type="entry name" value="ARM-type_fold"/>
</dbReference>
<comment type="caution">
    <text evidence="1">The sequence shown here is derived from an EMBL/GenBank/DDBJ whole genome shotgun (WGS) entry which is preliminary data.</text>
</comment>
<gene>
    <name evidence="1" type="ORF">AAFF_G00069260</name>
</gene>
<evidence type="ECO:0000313" key="1">
    <source>
        <dbReference type="EMBL" id="KAJ8393022.1"/>
    </source>
</evidence>